<dbReference type="EMBL" id="MFES01000006">
    <property type="protein sequence ID" value="OGE86184.1"/>
    <property type="molecule type" value="Genomic_DNA"/>
</dbReference>
<dbReference type="GO" id="GO:0004519">
    <property type="term" value="F:endonuclease activity"/>
    <property type="evidence" value="ECO:0007669"/>
    <property type="project" value="InterPro"/>
</dbReference>
<dbReference type="Pfam" id="PF00961">
    <property type="entry name" value="LAGLIDADG_1"/>
    <property type="match status" value="1"/>
</dbReference>
<dbReference type="InterPro" id="IPR051289">
    <property type="entry name" value="LAGLIDADG_Endonuclease"/>
</dbReference>
<evidence type="ECO:0000313" key="2">
    <source>
        <dbReference type="EMBL" id="OGE86184.1"/>
    </source>
</evidence>
<dbReference type="AlphaFoldDB" id="A0A1F5P8X1"/>
<organism evidence="2 3">
    <name type="scientific">Candidatus Doudnabacteria bacterium RIFCSPHIGHO2_02_FULL_46_11</name>
    <dbReference type="NCBI Taxonomy" id="1817832"/>
    <lineage>
        <taxon>Bacteria</taxon>
        <taxon>Candidatus Doudnaibacteriota</taxon>
    </lineage>
</organism>
<sequence length="200" mass="22790">MSKIKALRSQLSHSKSKLNGLGRRTKPIISADYITGLTDGEGCFYVLVRPPYNHSGGALVQLKFFIKMQAQDKKLLDEVQKFLGCGAVYFQHETRANHAQCYRYTVHSYRDIMGTIIPFFLEHALHTQSKQKSFAIFCKIAELVSKGEHHHQKGIELIKQLKSQMNHRTRVVRESRTLRGNAKYAQLSQSARHTMEVGSS</sequence>
<protein>
    <recommendedName>
        <fullName evidence="1">Homing endonuclease LAGLIDADG domain-containing protein</fullName>
    </recommendedName>
</protein>
<evidence type="ECO:0000313" key="3">
    <source>
        <dbReference type="Proteomes" id="UP000176786"/>
    </source>
</evidence>
<dbReference type="InterPro" id="IPR027434">
    <property type="entry name" value="Homing_endonucl"/>
</dbReference>
<dbReference type="PANTHER" id="PTHR36181">
    <property type="entry name" value="INTRON-ENCODED ENDONUCLEASE AI3-RELATED"/>
    <property type="match status" value="1"/>
</dbReference>
<reference evidence="2 3" key="1">
    <citation type="journal article" date="2016" name="Nat. Commun.">
        <title>Thousands of microbial genomes shed light on interconnected biogeochemical processes in an aquifer system.</title>
        <authorList>
            <person name="Anantharaman K."/>
            <person name="Brown C.T."/>
            <person name="Hug L.A."/>
            <person name="Sharon I."/>
            <person name="Castelle C.J."/>
            <person name="Probst A.J."/>
            <person name="Thomas B.C."/>
            <person name="Singh A."/>
            <person name="Wilkins M.J."/>
            <person name="Karaoz U."/>
            <person name="Brodie E.L."/>
            <person name="Williams K.H."/>
            <person name="Hubbard S.S."/>
            <person name="Banfield J.F."/>
        </authorList>
    </citation>
    <scope>NUCLEOTIDE SEQUENCE [LARGE SCALE GENOMIC DNA]</scope>
</reference>
<evidence type="ECO:0000259" key="1">
    <source>
        <dbReference type="Pfam" id="PF00961"/>
    </source>
</evidence>
<proteinExistence type="predicted"/>
<accession>A0A1F5P8X1</accession>
<dbReference type="STRING" id="1817832.A3J48_00835"/>
<dbReference type="PANTHER" id="PTHR36181:SF4">
    <property type="entry name" value="LAGLIDADG ENDONUCLEASE"/>
    <property type="match status" value="1"/>
</dbReference>
<feature type="domain" description="Homing endonuclease LAGLIDADG" evidence="1">
    <location>
        <begin position="34"/>
        <end position="140"/>
    </location>
</feature>
<dbReference type="SUPFAM" id="SSF55608">
    <property type="entry name" value="Homing endonucleases"/>
    <property type="match status" value="1"/>
</dbReference>
<dbReference type="InterPro" id="IPR004860">
    <property type="entry name" value="LAGLIDADG_dom"/>
</dbReference>
<gene>
    <name evidence="2" type="ORF">A3J48_00835</name>
</gene>
<comment type="caution">
    <text evidence="2">The sequence shown here is derived from an EMBL/GenBank/DDBJ whole genome shotgun (WGS) entry which is preliminary data.</text>
</comment>
<dbReference type="Proteomes" id="UP000176786">
    <property type="component" value="Unassembled WGS sequence"/>
</dbReference>
<dbReference type="Gene3D" id="3.10.28.10">
    <property type="entry name" value="Homing endonucleases"/>
    <property type="match status" value="1"/>
</dbReference>
<name>A0A1F5P8X1_9BACT</name>